<feature type="compositionally biased region" description="Basic residues" evidence="1">
    <location>
        <begin position="156"/>
        <end position="172"/>
    </location>
</feature>
<feature type="domain" description="NAD-dependent epimerase/dehydratase" evidence="2">
    <location>
        <begin position="37"/>
        <end position="133"/>
    </location>
</feature>
<reference evidence="3 4" key="1">
    <citation type="submission" date="2016-08" db="EMBL/GenBank/DDBJ databases">
        <title>Genome sequence of Clavibacter michiganensis subsp. michiganensis strain CASJ007.</title>
        <authorList>
            <person name="Thapa S.P."/>
            <person name="Coaker G."/>
        </authorList>
    </citation>
    <scope>NUCLEOTIDE SEQUENCE [LARGE SCALE GENOMIC DNA]</scope>
    <source>
        <strain evidence="3">CASJ007</strain>
    </source>
</reference>
<feature type="compositionally biased region" description="Low complexity" evidence="1">
    <location>
        <begin position="173"/>
        <end position="191"/>
    </location>
</feature>
<feature type="compositionally biased region" description="Polar residues" evidence="1">
    <location>
        <begin position="251"/>
        <end position="264"/>
    </location>
</feature>
<accession>A0A251XEK7</accession>
<dbReference type="SUPFAM" id="SSF51735">
    <property type="entry name" value="NAD(P)-binding Rossmann-fold domains"/>
    <property type="match status" value="1"/>
</dbReference>
<feature type="region of interest" description="Disordered" evidence="1">
    <location>
        <begin position="135"/>
        <end position="264"/>
    </location>
</feature>
<dbReference type="AlphaFoldDB" id="A0A251XEK7"/>
<name>A0A251XEK7_CLAMM</name>
<keyword evidence="4" id="KW-1185">Reference proteome</keyword>
<protein>
    <submittedName>
        <fullName evidence="3">Sorbitol-6-phosphate 2-dehydrogenase</fullName>
    </submittedName>
</protein>
<dbReference type="Pfam" id="PF01370">
    <property type="entry name" value="Epimerase"/>
    <property type="match status" value="1"/>
</dbReference>
<evidence type="ECO:0000256" key="1">
    <source>
        <dbReference type="SAM" id="MobiDB-lite"/>
    </source>
</evidence>
<sequence>MPAGCGCPPCGCRLPGLRARMGCGRNRPRRRCSLMRIAVTGGSGKLGRHVVADLRAHGHEVTNIDQVGERGSGYVRVDTTDYGQVVDALFGVQDLHDGFDAVVHLAAIPAPAILSDVATFHNNMLTSFNVFQARAGRASGRSSTRRARPCSASRSTSRRRTSPSTRSTRRSRTAPTRSSSTSRSRWPSSCAAGIPSCRSPRSASPTSWTSTTTRSSRASTTTRSRASGTCGATSTDATARRRSARRSSTTGPDSTASSSRTPTP</sequence>
<dbReference type="Gene3D" id="3.40.50.720">
    <property type="entry name" value="NAD(P)-binding Rossmann-like Domain"/>
    <property type="match status" value="1"/>
</dbReference>
<dbReference type="EMBL" id="MDHH01000008">
    <property type="protein sequence ID" value="OUE00393.1"/>
    <property type="molecule type" value="Genomic_DNA"/>
</dbReference>
<evidence type="ECO:0000313" key="3">
    <source>
        <dbReference type="EMBL" id="OUE00393.1"/>
    </source>
</evidence>
<dbReference type="Proteomes" id="UP000195062">
    <property type="component" value="Unassembled WGS sequence"/>
</dbReference>
<dbReference type="InterPro" id="IPR036291">
    <property type="entry name" value="NAD(P)-bd_dom_sf"/>
</dbReference>
<proteinExistence type="predicted"/>
<gene>
    <name evidence="3" type="ORF">CMMCAS07_18500</name>
</gene>
<evidence type="ECO:0000259" key="2">
    <source>
        <dbReference type="Pfam" id="PF01370"/>
    </source>
</evidence>
<organism evidence="3 4">
    <name type="scientific">Clavibacter michiganensis subsp. michiganensis</name>
    <dbReference type="NCBI Taxonomy" id="33013"/>
    <lineage>
        <taxon>Bacteria</taxon>
        <taxon>Bacillati</taxon>
        <taxon>Actinomycetota</taxon>
        <taxon>Actinomycetes</taxon>
        <taxon>Micrococcales</taxon>
        <taxon>Microbacteriaceae</taxon>
        <taxon>Clavibacter</taxon>
    </lineage>
</organism>
<dbReference type="InterPro" id="IPR001509">
    <property type="entry name" value="Epimerase_deHydtase"/>
</dbReference>
<evidence type="ECO:0000313" key="4">
    <source>
        <dbReference type="Proteomes" id="UP000195062"/>
    </source>
</evidence>
<feature type="compositionally biased region" description="Low complexity" evidence="1">
    <location>
        <begin position="198"/>
        <end position="237"/>
    </location>
</feature>
<comment type="caution">
    <text evidence="3">The sequence shown here is derived from an EMBL/GenBank/DDBJ whole genome shotgun (WGS) entry which is preliminary data.</text>
</comment>